<keyword evidence="2" id="KW-1185">Reference proteome</keyword>
<reference evidence="1 2" key="1">
    <citation type="submission" date="2016-08" db="EMBL/GenBank/DDBJ databases">
        <title>Analysis of Carbohydrate Active Enzymes in Thermogemmatispora T81 Reveals Carbohydrate Degradation Ability.</title>
        <authorList>
            <person name="Tomazini A."/>
            <person name="Lal S."/>
            <person name="Stott M."/>
            <person name="Henrissat B."/>
            <person name="Polikarpov I."/>
            <person name="Sparling R."/>
            <person name="Levin D.B."/>
        </authorList>
    </citation>
    <scope>NUCLEOTIDE SEQUENCE [LARGE SCALE GENOMIC DNA]</scope>
    <source>
        <strain evidence="1 2">T81</strain>
    </source>
</reference>
<evidence type="ECO:0000313" key="1">
    <source>
        <dbReference type="EMBL" id="RAQ96977.1"/>
    </source>
</evidence>
<sequence>MVLLHDQMLFAPLLPAISHCSACPQPPLTIVLLRAAPSAPAWRFLPWGFRCYNVGKEKTG</sequence>
<comment type="caution">
    <text evidence="1">The sequence shown here is derived from an EMBL/GenBank/DDBJ whole genome shotgun (WGS) entry which is preliminary data.</text>
</comment>
<dbReference type="RefSeq" id="WP_189361900.1">
    <property type="nucleotide sequence ID" value="NZ_MCIF01000002.1"/>
</dbReference>
<dbReference type="Proteomes" id="UP000248706">
    <property type="component" value="Unassembled WGS sequence"/>
</dbReference>
<protein>
    <submittedName>
        <fullName evidence="1">Uncharacterized protein</fullName>
    </submittedName>
</protein>
<name>A0A328VHS0_9CHLR</name>
<organism evidence="1 2">
    <name type="scientific">Thermogemmatispora tikiterensis</name>
    <dbReference type="NCBI Taxonomy" id="1825093"/>
    <lineage>
        <taxon>Bacteria</taxon>
        <taxon>Bacillati</taxon>
        <taxon>Chloroflexota</taxon>
        <taxon>Ktedonobacteria</taxon>
        <taxon>Thermogemmatisporales</taxon>
        <taxon>Thermogemmatisporaceae</taxon>
        <taxon>Thermogemmatispora</taxon>
    </lineage>
</organism>
<proteinExistence type="predicted"/>
<gene>
    <name evidence="1" type="ORF">A4R35_15675</name>
</gene>
<evidence type="ECO:0000313" key="2">
    <source>
        <dbReference type="Proteomes" id="UP000248706"/>
    </source>
</evidence>
<dbReference type="AlphaFoldDB" id="A0A328VHS0"/>
<accession>A0A328VHS0</accession>
<dbReference type="EMBL" id="MCIF01000002">
    <property type="protein sequence ID" value="RAQ96977.1"/>
    <property type="molecule type" value="Genomic_DNA"/>
</dbReference>